<proteinExistence type="predicted"/>
<reference evidence="1" key="1">
    <citation type="submission" date="2023-04" db="EMBL/GenBank/DDBJ databases">
        <title>Uncovering the Secrets of Slow-Growing Bacteria in Tropical Savanna Soil through Cultivation and Genomic Analysis.</title>
        <authorList>
            <person name="Goncalves O.S."/>
            <person name="Santana M.F."/>
        </authorList>
    </citation>
    <scope>NUCLEOTIDE SEQUENCE</scope>
    <source>
        <strain evidence="1">ANTI</strain>
    </source>
</reference>
<protein>
    <submittedName>
        <fullName evidence="1">Uncharacterized protein</fullName>
    </submittedName>
</protein>
<organism evidence="1 2">
    <name type="scientific">Paenibacillus polymyxa</name>
    <name type="common">Bacillus polymyxa</name>
    <dbReference type="NCBI Taxonomy" id="1406"/>
    <lineage>
        <taxon>Bacteria</taxon>
        <taxon>Bacillati</taxon>
        <taxon>Bacillota</taxon>
        <taxon>Bacilli</taxon>
        <taxon>Bacillales</taxon>
        <taxon>Paenibacillaceae</taxon>
        <taxon>Paenibacillus</taxon>
    </lineage>
</organism>
<dbReference type="Proteomes" id="UP001229409">
    <property type="component" value="Unassembled WGS sequence"/>
</dbReference>
<dbReference type="EMBL" id="JARVWT010000016">
    <property type="protein sequence ID" value="MDH2334267.1"/>
    <property type="molecule type" value="Genomic_DNA"/>
</dbReference>
<gene>
    <name evidence="1" type="ORF">QDS18_25675</name>
</gene>
<dbReference type="AlphaFoldDB" id="A0AAP4A2X7"/>
<evidence type="ECO:0000313" key="2">
    <source>
        <dbReference type="Proteomes" id="UP001229409"/>
    </source>
</evidence>
<dbReference type="RefSeq" id="WP_279836152.1">
    <property type="nucleotide sequence ID" value="NZ_JARVWT010000016.1"/>
</dbReference>
<sequence>MPKFNKLVKMPGPPKVDIEQIRRELEGGKFSYWKSAAGMLIEEIDRMKVIMQESSSALTDTIRKSDELIEDHKAIARMWHDKYQQLLAEQKGSQ</sequence>
<comment type="caution">
    <text evidence="1">The sequence shown here is derived from an EMBL/GenBank/DDBJ whole genome shotgun (WGS) entry which is preliminary data.</text>
</comment>
<evidence type="ECO:0000313" key="1">
    <source>
        <dbReference type="EMBL" id="MDH2334267.1"/>
    </source>
</evidence>
<accession>A0AAP4A2X7</accession>
<name>A0AAP4A2X7_PAEPO</name>